<name>A0A6F8QHV8_9VIRU</name>
<accession>A0A6F8QHV8</accession>
<dbReference type="Pfam" id="PF16506">
    <property type="entry name" value="DiSB-ORF2_chro"/>
    <property type="match status" value="1"/>
</dbReference>
<proteinExistence type="predicted"/>
<dbReference type="InterPro" id="IPR032433">
    <property type="entry name" value="DiSB-ORF2_chro"/>
</dbReference>
<feature type="transmembrane region" description="Helical" evidence="1">
    <location>
        <begin position="402"/>
        <end position="424"/>
    </location>
</feature>
<sequence>MVLLRLPLYSLFQVISLYVTFLHCSQLYSRMLFDGKFNYLRHIGLEAVSYDVVSLGFYHPSPFVFDQDCISVVKTNTFLEQLCTLPPKCGKIKYKRLDRGYLGSETIVCYSFHPHVSHENIEFHKIVPQPTVVQYSTDTDKLYLKDYIPTDFFEHFVMVTYPKVYILPRVCLDAYTSVDLRLPQSVQIVTHGDNLEVLYTQYNNTLCQPYYLDSIRDFITTFDYPLAYYGCPYEADKHEKFHNQDPFVETYDIYRTSYSPPPHVYSVLRREGEQDLVFVSYGNLSQLQRYKSGDYYSNADIPRSHLIYHDGRDHALHTTTHVYSISHLYKSPFSVFTQNLKELFEFIFMRVLYLLETEIVSIGRIVLKLLKFIVNFILTDIVFAIFGEKFYTYFILFVSVYIYYRDILIAVCFISFVFWFFYVLS</sequence>
<evidence type="ECO:0000256" key="1">
    <source>
        <dbReference type="SAM" id="Phobius"/>
    </source>
</evidence>
<keyword evidence="1" id="KW-1133">Transmembrane helix</keyword>
<reference evidence="3" key="1">
    <citation type="journal article" date="2020" name="Front. Microbiol.">
        <title>Virome analysis of aphid populations that infest the barley field: the discovery of two novel groups of nege/kita-like viruses and other novel RNA viruses.</title>
        <authorList>
            <person name="Kondo H."/>
            <person name="Fujita M."/>
            <person name="Hisano H."/>
            <person name="Hyodo K."/>
            <person name="Andika I.B."/>
            <person name="Suzuki N."/>
        </authorList>
    </citation>
    <scope>NUCLEOTIDE SEQUENCE</scope>
    <source>
        <strain evidence="3">02BaA3</strain>
    </source>
</reference>
<feature type="transmembrane region" description="Helical" evidence="1">
    <location>
        <begin position="372"/>
        <end position="396"/>
    </location>
</feature>
<evidence type="ECO:0000259" key="2">
    <source>
        <dbReference type="Pfam" id="PF16506"/>
    </source>
</evidence>
<evidence type="ECO:0000313" key="3">
    <source>
        <dbReference type="EMBL" id="BBV14746.1"/>
    </source>
</evidence>
<feature type="domain" description="Putative virion glycoprotein N-terminal" evidence="2">
    <location>
        <begin position="69"/>
        <end position="369"/>
    </location>
</feature>
<dbReference type="EMBL" id="LC516835">
    <property type="protein sequence ID" value="BBV14746.1"/>
    <property type="molecule type" value="Genomic_RNA"/>
</dbReference>
<protein>
    <recommendedName>
        <fullName evidence="2">Putative virion glycoprotein N-terminal domain-containing protein</fullName>
    </recommendedName>
</protein>
<organism evidence="3">
    <name type="scientific">Barley aphid RNA virus 1</name>
    <dbReference type="NCBI Taxonomy" id="2703490"/>
    <lineage>
        <taxon>Viruses</taxon>
        <taxon>Riboviria</taxon>
    </lineage>
</organism>
<keyword evidence="1" id="KW-0812">Transmembrane</keyword>
<gene>
    <name evidence="3" type="primary">2</name>
</gene>
<keyword evidence="1" id="KW-0472">Membrane</keyword>